<dbReference type="Pfam" id="PF00271">
    <property type="entry name" value="Helicase_C"/>
    <property type="match status" value="1"/>
</dbReference>
<organism evidence="3 4">
    <name type="scientific">Thermanaeromonas toyohensis ToBE</name>
    <dbReference type="NCBI Taxonomy" id="698762"/>
    <lineage>
        <taxon>Bacteria</taxon>
        <taxon>Bacillati</taxon>
        <taxon>Bacillota</taxon>
        <taxon>Clostridia</taxon>
        <taxon>Neomoorellales</taxon>
        <taxon>Neomoorellaceae</taxon>
        <taxon>Thermanaeromonas</taxon>
    </lineage>
</organism>
<keyword evidence="4" id="KW-1185">Reference proteome</keyword>
<dbReference type="GO" id="GO:0036121">
    <property type="term" value="F:double-stranded DNA helicase activity"/>
    <property type="evidence" value="ECO:0007669"/>
    <property type="project" value="TreeGrafter"/>
</dbReference>
<evidence type="ECO:0000313" key="4">
    <source>
        <dbReference type="Proteomes" id="UP000192569"/>
    </source>
</evidence>
<dbReference type="GO" id="GO:0005524">
    <property type="term" value="F:ATP binding"/>
    <property type="evidence" value="ECO:0007669"/>
    <property type="project" value="InterPro"/>
</dbReference>
<dbReference type="InterPro" id="IPR014001">
    <property type="entry name" value="Helicase_ATP-bd"/>
</dbReference>
<feature type="domain" description="Helicase ATP-binding" evidence="1">
    <location>
        <begin position="17"/>
        <end position="173"/>
    </location>
</feature>
<dbReference type="PROSITE" id="PS51194">
    <property type="entry name" value="HELICASE_CTER"/>
    <property type="match status" value="1"/>
</dbReference>
<proteinExistence type="predicted"/>
<dbReference type="CDD" id="cd18032">
    <property type="entry name" value="DEXHc_RE_I_III_res"/>
    <property type="match status" value="1"/>
</dbReference>
<dbReference type="SMART" id="SM00487">
    <property type="entry name" value="DEXDc"/>
    <property type="match status" value="1"/>
</dbReference>
<evidence type="ECO:0000313" key="3">
    <source>
        <dbReference type="EMBL" id="SMB96303.1"/>
    </source>
</evidence>
<accession>A0A1W1VSQ2</accession>
<dbReference type="Proteomes" id="UP000192569">
    <property type="component" value="Chromosome I"/>
</dbReference>
<dbReference type="Pfam" id="PF04851">
    <property type="entry name" value="ResIII"/>
    <property type="match status" value="1"/>
</dbReference>
<dbReference type="InterPro" id="IPR050742">
    <property type="entry name" value="Helicase_Restrict-Modif_Enz"/>
</dbReference>
<keyword evidence="3" id="KW-0347">Helicase</keyword>
<dbReference type="GO" id="GO:0016787">
    <property type="term" value="F:hydrolase activity"/>
    <property type="evidence" value="ECO:0007669"/>
    <property type="project" value="InterPro"/>
</dbReference>
<dbReference type="PROSITE" id="PS51192">
    <property type="entry name" value="HELICASE_ATP_BIND_1"/>
    <property type="match status" value="1"/>
</dbReference>
<dbReference type="PANTHER" id="PTHR47396">
    <property type="entry name" value="TYPE I RESTRICTION ENZYME ECOKI R PROTEIN"/>
    <property type="match status" value="1"/>
</dbReference>
<evidence type="ECO:0000259" key="1">
    <source>
        <dbReference type="PROSITE" id="PS51192"/>
    </source>
</evidence>
<dbReference type="OrthoDB" id="9802848at2"/>
<sequence length="551" mass="60554">MLRLRDYQQEAVNAVVSEYRNGVTRQLVVIPTGGGKTVVFAYIAKLLGYPTLVLAHRDELVRQAADKFGMVWPEASVGIVKAQEDDHQGRDVVIASVQTLSREERLSRFSPERFGFLVVDEAHHAVAPTYLRVFDRLGFMGGDPGKLLLGVTATGFRGDGIGLGRVFEKITFQRSVIALIRAGYLVDVKALAVRSQVDISEVTIRGGDFGEKELGFILNTPTRNEMVVKAYLEHAAGRRAIAFTADVQHAKDLAAAFRDCGVEAEPVWGEMPYSERVEVLRRFAAGKVRVVTNCGVLTEGVDIPATDCIIMARPTRSRVLYMQMLGRGLRLYPGKEDCLVIDVCDNCARNDALTLPTLFGVESARDGLLDAIRKKRAAREEAEVSGRAGVEVALPPELGGTLPLEVTVEEVDVFARSAFRWVVAGDIMRLPVGPGEYIYLVPLGGGLYNVEHRAEGGAKVLNSRPLDIGYAQGLAEEYLREKLGWKAQNFASREAPWRKLPPTDRQVELLLKLGLYVPGMTRGDASDALEKFFAAKQLRKEARQKGAGMRA</sequence>
<dbReference type="GO" id="GO:0000403">
    <property type="term" value="F:Y-form DNA binding"/>
    <property type="evidence" value="ECO:0007669"/>
    <property type="project" value="TreeGrafter"/>
</dbReference>
<dbReference type="AlphaFoldDB" id="A0A1W1VSQ2"/>
<gene>
    <name evidence="3" type="ORF">SAMN00808754_1444</name>
</gene>
<dbReference type="InterPro" id="IPR006935">
    <property type="entry name" value="Helicase/UvrB_N"/>
</dbReference>
<dbReference type="GO" id="GO:0061749">
    <property type="term" value="F:forked DNA-dependent helicase activity"/>
    <property type="evidence" value="ECO:0007669"/>
    <property type="project" value="TreeGrafter"/>
</dbReference>
<feature type="domain" description="Helicase C-terminal" evidence="2">
    <location>
        <begin position="227"/>
        <end position="380"/>
    </location>
</feature>
<dbReference type="InterPro" id="IPR027417">
    <property type="entry name" value="P-loop_NTPase"/>
</dbReference>
<reference evidence="3 4" key="1">
    <citation type="submission" date="2017-04" db="EMBL/GenBank/DDBJ databases">
        <authorList>
            <person name="Afonso C.L."/>
            <person name="Miller P.J."/>
            <person name="Scott M.A."/>
            <person name="Spackman E."/>
            <person name="Goraichik I."/>
            <person name="Dimitrov K.M."/>
            <person name="Suarez D.L."/>
            <person name="Swayne D.E."/>
        </authorList>
    </citation>
    <scope>NUCLEOTIDE SEQUENCE [LARGE SCALE GENOMIC DNA]</scope>
    <source>
        <strain evidence="3 4">ToBE</strain>
    </source>
</reference>
<dbReference type="EMBL" id="LT838272">
    <property type="protein sequence ID" value="SMB96303.1"/>
    <property type="molecule type" value="Genomic_DNA"/>
</dbReference>
<dbReference type="SMART" id="SM00490">
    <property type="entry name" value="HELICc"/>
    <property type="match status" value="1"/>
</dbReference>
<dbReference type="CDD" id="cd18799">
    <property type="entry name" value="SF2_C_EcoAI-like"/>
    <property type="match status" value="1"/>
</dbReference>
<dbReference type="Gene3D" id="3.40.50.300">
    <property type="entry name" value="P-loop containing nucleotide triphosphate hydrolases"/>
    <property type="match status" value="2"/>
</dbReference>
<name>A0A1W1VSQ2_9FIRM</name>
<dbReference type="InterPro" id="IPR001650">
    <property type="entry name" value="Helicase_C-like"/>
</dbReference>
<dbReference type="STRING" id="698762.SAMN00808754_1444"/>
<keyword evidence="3" id="KW-0067">ATP-binding</keyword>
<keyword evidence="3" id="KW-0378">Hydrolase</keyword>
<evidence type="ECO:0000259" key="2">
    <source>
        <dbReference type="PROSITE" id="PS51194"/>
    </source>
</evidence>
<protein>
    <submittedName>
        <fullName evidence="3">Helicase conserved C-terminal domain-containing protein</fullName>
    </submittedName>
</protein>
<keyword evidence="3" id="KW-0547">Nucleotide-binding</keyword>
<dbReference type="SUPFAM" id="SSF52540">
    <property type="entry name" value="P-loop containing nucleoside triphosphate hydrolases"/>
    <property type="match status" value="1"/>
</dbReference>
<dbReference type="PANTHER" id="PTHR47396:SF1">
    <property type="entry name" value="ATP-DEPENDENT HELICASE IRC3-RELATED"/>
    <property type="match status" value="1"/>
</dbReference>